<dbReference type="Pfam" id="PF06337">
    <property type="entry name" value="DUSP"/>
    <property type="match status" value="1"/>
</dbReference>
<dbReference type="SUPFAM" id="SSF143791">
    <property type="entry name" value="DUSP-like"/>
    <property type="match status" value="1"/>
</dbReference>
<dbReference type="Gene3D" id="3.90.70.10">
    <property type="entry name" value="Cysteine proteinases"/>
    <property type="match status" value="2"/>
</dbReference>
<comment type="similarity">
    <text evidence="2">Belongs to the peptidase C19 family.</text>
</comment>
<proteinExistence type="inferred from homology"/>
<dbReference type="InterPro" id="IPR035927">
    <property type="entry name" value="DUSP-like_sf"/>
</dbReference>
<dbReference type="GO" id="GO:0004843">
    <property type="term" value="F:cysteine-type deubiquitinase activity"/>
    <property type="evidence" value="ECO:0007669"/>
    <property type="project" value="UniProtKB-EC"/>
</dbReference>
<name>G4Z3Z7_PHYSP</name>
<feature type="region of interest" description="Disordered" evidence="8">
    <location>
        <begin position="1036"/>
        <end position="1059"/>
    </location>
</feature>
<dbReference type="InParanoid" id="G4Z3Z7"/>
<dbReference type="InterPro" id="IPR001394">
    <property type="entry name" value="Peptidase_C19_UCH"/>
</dbReference>
<dbReference type="GeneID" id="20641712"/>
<keyword evidence="5" id="KW-0833">Ubl conjugation pathway</keyword>
<dbReference type="InterPro" id="IPR028889">
    <property type="entry name" value="USP"/>
</dbReference>
<evidence type="ECO:0000256" key="5">
    <source>
        <dbReference type="ARBA" id="ARBA00022786"/>
    </source>
</evidence>
<keyword evidence="7" id="KW-0788">Thiol protease</keyword>
<feature type="compositionally biased region" description="Polar residues" evidence="8">
    <location>
        <begin position="1160"/>
        <end position="1169"/>
    </location>
</feature>
<feature type="region of interest" description="Disordered" evidence="8">
    <location>
        <begin position="1531"/>
        <end position="1562"/>
    </location>
</feature>
<dbReference type="Gene3D" id="3.30.2230.10">
    <property type="entry name" value="DUSP-like"/>
    <property type="match status" value="1"/>
</dbReference>
<keyword evidence="12" id="KW-1185">Reference proteome</keyword>
<evidence type="ECO:0000256" key="1">
    <source>
        <dbReference type="ARBA" id="ARBA00000707"/>
    </source>
</evidence>
<reference evidence="11 12" key="1">
    <citation type="journal article" date="2006" name="Science">
        <title>Phytophthora genome sequences uncover evolutionary origins and mechanisms of pathogenesis.</title>
        <authorList>
            <person name="Tyler B.M."/>
            <person name="Tripathy S."/>
            <person name="Zhang X."/>
            <person name="Dehal P."/>
            <person name="Jiang R.H."/>
            <person name="Aerts A."/>
            <person name="Arredondo F.D."/>
            <person name="Baxter L."/>
            <person name="Bensasson D."/>
            <person name="Beynon J.L."/>
            <person name="Chapman J."/>
            <person name="Damasceno C.M."/>
            <person name="Dorrance A.E."/>
            <person name="Dou D."/>
            <person name="Dickerman A.W."/>
            <person name="Dubchak I.L."/>
            <person name="Garbelotto M."/>
            <person name="Gijzen M."/>
            <person name="Gordon S.G."/>
            <person name="Govers F."/>
            <person name="Grunwald N.J."/>
            <person name="Huang W."/>
            <person name="Ivors K.L."/>
            <person name="Jones R.W."/>
            <person name="Kamoun S."/>
            <person name="Krampis K."/>
            <person name="Lamour K.H."/>
            <person name="Lee M.K."/>
            <person name="McDonald W.H."/>
            <person name="Medina M."/>
            <person name="Meijer H.J."/>
            <person name="Nordberg E.K."/>
            <person name="Maclean D.J."/>
            <person name="Ospina-Giraldo M.D."/>
            <person name="Morris P.F."/>
            <person name="Phuntumart V."/>
            <person name="Putnam N.H."/>
            <person name="Rash S."/>
            <person name="Rose J.K."/>
            <person name="Sakihama Y."/>
            <person name="Salamov A.A."/>
            <person name="Savidor A."/>
            <person name="Scheuring C.F."/>
            <person name="Smith B.M."/>
            <person name="Sobral B.W."/>
            <person name="Terry A."/>
            <person name="Torto-Alalibo T.A."/>
            <person name="Win J."/>
            <person name="Xu Z."/>
            <person name="Zhang H."/>
            <person name="Grigoriev I.V."/>
            <person name="Rokhsar D.S."/>
            <person name="Boore J.L."/>
        </authorList>
    </citation>
    <scope>NUCLEOTIDE SEQUENCE [LARGE SCALE GENOMIC DNA]</scope>
    <source>
        <strain evidence="11 12">P6497</strain>
    </source>
</reference>
<feature type="region of interest" description="Disordered" evidence="8">
    <location>
        <begin position="706"/>
        <end position="785"/>
    </location>
</feature>
<feature type="compositionally biased region" description="Acidic residues" evidence="8">
    <location>
        <begin position="1179"/>
        <end position="1196"/>
    </location>
</feature>
<feature type="region of interest" description="Disordered" evidence="8">
    <location>
        <begin position="1106"/>
        <end position="1196"/>
    </location>
</feature>
<organism evidence="11 12">
    <name type="scientific">Phytophthora sojae (strain P6497)</name>
    <name type="common">Soybean stem and root rot agent</name>
    <name type="synonym">Phytophthora megasperma f. sp. glycines</name>
    <dbReference type="NCBI Taxonomy" id="1094619"/>
    <lineage>
        <taxon>Eukaryota</taxon>
        <taxon>Sar</taxon>
        <taxon>Stramenopiles</taxon>
        <taxon>Oomycota</taxon>
        <taxon>Peronosporomycetes</taxon>
        <taxon>Peronosporales</taxon>
        <taxon>Peronosporaceae</taxon>
        <taxon>Phytophthora</taxon>
    </lineage>
</organism>
<dbReference type="SMART" id="SM00695">
    <property type="entry name" value="DUSP"/>
    <property type="match status" value="1"/>
</dbReference>
<evidence type="ECO:0000259" key="10">
    <source>
        <dbReference type="PROSITE" id="PS51283"/>
    </source>
</evidence>
<dbReference type="SUPFAM" id="SSF54001">
    <property type="entry name" value="Cysteine proteinases"/>
    <property type="match status" value="1"/>
</dbReference>
<dbReference type="InterPro" id="IPR006615">
    <property type="entry name" value="Pept_C19_DUSP"/>
</dbReference>
<keyword evidence="4" id="KW-0645">Protease</keyword>
<evidence type="ECO:0000256" key="6">
    <source>
        <dbReference type="ARBA" id="ARBA00022801"/>
    </source>
</evidence>
<dbReference type="InterPro" id="IPR038765">
    <property type="entry name" value="Papain-like_cys_pep_sf"/>
</dbReference>
<dbReference type="EMBL" id="JH159153">
    <property type="protein sequence ID" value="EGZ21549.1"/>
    <property type="molecule type" value="Genomic_DNA"/>
</dbReference>
<comment type="catalytic activity">
    <reaction evidence="1">
        <text>Thiol-dependent hydrolysis of ester, thioester, amide, peptide and isopeptide bonds formed by the C-terminal Gly of ubiquitin (a 76-residue protein attached to proteins as an intracellular targeting signal).</text>
        <dbReference type="EC" id="3.4.19.12"/>
    </reaction>
</comment>
<keyword evidence="6" id="KW-0378">Hydrolase</keyword>
<dbReference type="Pfam" id="PF00443">
    <property type="entry name" value="UCH"/>
    <property type="match status" value="1"/>
</dbReference>
<feature type="domain" description="DUSP" evidence="10">
    <location>
        <begin position="449"/>
        <end position="596"/>
    </location>
</feature>
<dbReference type="STRING" id="1094619.G4Z3Z7"/>
<feature type="compositionally biased region" description="Basic and acidic residues" evidence="8">
    <location>
        <begin position="1130"/>
        <end position="1145"/>
    </location>
</feature>
<dbReference type="PROSITE" id="PS00972">
    <property type="entry name" value="USP_1"/>
    <property type="match status" value="1"/>
</dbReference>
<evidence type="ECO:0000256" key="2">
    <source>
        <dbReference type="ARBA" id="ARBA00009085"/>
    </source>
</evidence>
<dbReference type="PROSITE" id="PS51283">
    <property type="entry name" value="DUSP"/>
    <property type="match status" value="1"/>
</dbReference>
<dbReference type="InterPro" id="IPR011992">
    <property type="entry name" value="EF-hand-dom_pair"/>
</dbReference>
<dbReference type="GO" id="GO:0006508">
    <property type="term" value="P:proteolysis"/>
    <property type="evidence" value="ECO:0007669"/>
    <property type="project" value="UniProtKB-KW"/>
</dbReference>
<evidence type="ECO:0000256" key="4">
    <source>
        <dbReference type="ARBA" id="ARBA00022670"/>
    </source>
</evidence>
<feature type="compositionally biased region" description="Basic residues" evidence="8">
    <location>
        <begin position="744"/>
        <end position="754"/>
    </location>
</feature>
<evidence type="ECO:0000259" key="9">
    <source>
        <dbReference type="PROSITE" id="PS50235"/>
    </source>
</evidence>
<feature type="compositionally biased region" description="Low complexity" evidence="8">
    <location>
        <begin position="53"/>
        <end position="64"/>
    </location>
</feature>
<dbReference type="KEGG" id="psoj:PHYSODRAFT_299232"/>
<dbReference type="PROSITE" id="PS50235">
    <property type="entry name" value="USP_3"/>
    <property type="match status" value="1"/>
</dbReference>
<dbReference type="OMA" id="TWVQHCT"/>
<evidence type="ECO:0000256" key="7">
    <source>
        <dbReference type="ARBA" id="ARBA00022807"/>
    </source>
</evidence>
<dbReference type="PANTHER" id="PTHR21646">
    <property type="entry name" value="UBIQUITIN CARBOXYL-TERMINAL HYDROLASE"/>
    <property type="match status" value="1"/>
</dbReference>
<protein>
    <recommendedName>
        <fullName evidence="3">ubiquitinyl hydrolase 1</fullName>
        <ecNumber evidence="3">3.4.19.12</ecNumber>
    </recommendedName>
</protein>
<dbReference type="GO" id="GO:0016579">
    <property type="term" value="P:protein deubiquitination"/>
    <property type="evidence" value="ECO:0007669"/>
    <property type="project" value="InterPro"/>
</dbReference>
<dbReference type="PANTHER" id="PTHR21646:SF24">
    <property type="entry name" value="UBIQUITIN CARBOXYL-TERMINAL HYDROLASE"/>
    <property type="match status" value="1"/>
</dbReference>
<dbReference type="InterPro" id="IPR018200">
    <property type="entry name" value="USP_CS"/>
</dbReference>
<sequence>MGNVMSMGEGASASASAGDARLMDAYVARLSDAEVKRFTDGYRRICRVEGSASSSSAATNTPAPAFLPRRASSSASNGSSSNLSGASAAAAATEAAANGPLLTKKLFRNKVLGAFTMIPHSLSDRLFEVLDTEHSGELSLANVLSGLAWLKHGSYEEQVQLLFIIYDLDAAGEVSREVLDRFMDVIYGRTRARHASTVRFLDRLFDGRAVLDLHEFRRVVQEKDERGDALLVKWLAVLAAKIGIEDDPQILALEKTYNPVAIRRRIAQATRFSLTEVTALERQFQKMFDPKGGASTRIPSSQFVEVLSARGLFPEELLQRFCACTAMPELVLFEEFCQFLSDFCRGGSRDSKVHHLFQIYSDRSTTVRVDFGAMQELIHVGVHCDANEAKVDAEQEEERLVEEISATQTAEAGWDEEAFARWAAEAVAVQRLLDQLAFAACIVFGLKPESAYLEKRIVEWHWRDATRVFGIGQTWNLVGAEWWRKWCDYVNMDPRNGSPYGSLPVPRIPPNTAVEMAQNIRGNIALRAARFSGDSGASRPPRPGPIANWGLLMQSGSRRLKQKLVLAHDYYMIPSPVYAVLFSWYNGGPDLVRSIVEVPTKSEPELQLELFPLVLRVARVDPANGSVMRSGEEILLSELSTPASLLEATCRALLLQKLIDKARLWYFNEKTPEHKIRLRDEYPLELRKLTQDSVFLLEVQDDDGSWPLSQTSDTITSSPSSNGVRQPTQGNGNVNESDAAGASSRKRQLQHRPSLRTSDICSRGNLGETLAHRDPGSDAGSPTIEVDPVLASPVVRKRFSKDAFTGPGLVGLDNLGNTCYMSSALQCLSHTRLLVEYFKNEAYLKDINLRNRDGTNGKLTAAFGELLRVLWTSDRKRFAPNEFKKVLAKCNPQFAGSDQHDAQELLACLLSSLSEDLNRVVKKPYTEQPDSDGRPDALVAEEWWQNHQKREFSVIVALFTGQYKSLLECSICRYESARFEPFTFLQLSLPESSSRSIVLTIIFRTDRVPLRFSVRVQNGDTVQQMKEQVAAFLKKTEKENTDPTPPDEEASSADGSTSEGDWMGVVIARTSNAHTVELLLDDKLPLTQIHEKDQLTAFELDRDEDLLPPRLVSPGATNRAEALTEQTPDDVDKTNESDSMVKDLPLKAISDGDAEHEPQNGVNGVSSSMVDRRASDQSTTEEELQGESEEEDEDELLPLGAPVYVRVDKTKDLVPARVIGSSTNSGTINVAYPSGVRRYHIPLSKVIERRQSDAFVFLVHRRVERSTDSFTNAHITRLFGAPLVIRVSLRVTTAYNLYVLVWKRLRRIFNWQQPPPPSYFDTKTQNHKRVRTDASSLALGEHLALTKFGFCLRLVTSHGIGCSRCEWLDGCLGCVLIPSAQTVIPLAAEETVAIDWDIRTLKEEYDPIQASKMDFDASVQQHQRQDNQPLNLAHCMEMFTAKETIPEAYCGHCKTLRPATKKMDLWRLPPLLVIHLKRFCFTQVSRRKLHHLVDFPLKGLQFDDFVARKREARGRLSGLEYWLFLGGKLKAKPSESKSDSPSASGNSKQTRPGSPRRVSSSVLDAPASATAAVRGDDGFLYDLYAVVNHVGALGGGHYFAYILSDHDGKWKCFNDHQCKDIDEKEVVSSMAYILFYRRRDTAKVSIEQLFPPQPSDATGNGASTEEEAASDKAQVEELLQQSKLSASGSASSCIIS</sequence>
<feature type="region of interest" description="Disordered" evidence="8">
    <location>
        <begin position="1650"/>
        <end position="1674"/>
    </location>
</feature>
<dbReference type="PROSITE" id="PS00973">
    <property type="entry name" value="USP_2"/>
    <property type="match status" value="1"/>
</dbReference>
<feature type="region of interest" description="Disordered" evidence="8">
    <location>
        <begin position="53"/>
        <end position="79"/>
    </location>
</feature>
<feature type="compositionally biased region" description="Low complexity" evidence="8">
    <location>
        <begin position="1551"/>
        <end position="1562"/>
    </location>
</feature>
<evidence type="ECO:0000256" key="3">
    <source>
        <dbReference type="ARBA" id="ARBA00012759"/>
    </source>
</evidence>
<dbReference type="Proteomes" id="UP000002640">
    <property type="component" value="Unassembled WGS sequence"/>
</dbReference>
<dbReference type="InterPro" id="IPR050185">
    <property type="entry name" value="Ub_carboxyl-term_hydrolase"/>
</dbReference>
<gene>
    <name evidence="11" type="ORF">PHYSODRAFT_299232</name>
</gene>
<dbReference type="SUPFAM" id="SSF47473">
    <property type="entry name" value="EF-hand"/>
    <property type="match status" value="2"/>
</dbReference>
<evidence type="ECO:0000313" key="12">
    <source>
        <dbReference type="Proteomes" id="UP000002640"/>
    </source>
</evidence>
<dbReference type="RefSeq" id="XP_009524266.1">
    <property type="nucleotide sequence ID" value="XM_009525971.1"/>
</dbReference>
<accession>G4Z3Z7</accession>
<evidence type="ECO:0000256" key="8">
    <source>
        <dbReference type="SAM" id="MobiDB-lite"/>
    </source>
</evidence>
<dbReference type="Gene3D" id="1.10.238.10">
    <property type="entry name" value="EF-hand"/>
    <property type="match status" value="2"/>
</dbReference>
<feature type="domain" description="USP" evidence="9">
    <location>
        <begin position="810"/>
        <end position="1639"/>
    </location>
</feature>
<evidence type="ECO:0000313" key="11">
    <source>
        <dbReference type="EMBL" id="EGZ21549.1"/>
    </source>
</evidence>
<feature type="compositionally biased region" description="Polar residues" evidence="8">
    <location>
        <begin position="707"/>
        <end position="736"/>
    </location>
</feature>
<dbReference type="EC" id="3.4.19.12" evidence="3"/>